<dbReference type="Pfam" id="PF05097">
    <property type="entry name" value="DUF688"/>
    <property type="match status" value="1"/>
</dbReference>
<feature type="compositionally biased region" description="Basic and acidic residues" evidence="1">
    <location>
        <begin position="84"/>
        <end position="102"/>
    </location>
</feature>
<keyword evidence="3" id="KW-1185">Reference proteome</keyword>
<dbReference type="Gramene" id="KZM83704">
    <property type="protein sequence ID" value="KZM83704"/>
    <property type="gene ID" value="DCAR_028874"/>
</dbReference>
<dbReference type="Proteomes" id="UP000077755">
    <property type="component" value="Chromosome 8"/>
</dbReference>
<organism evidence="2 3">
    <name type="scientific">Daucus carota subsp. sativus</name>
    <name type="common">Carrot</name>
    <dbReference type="NCBI Taxonomy" id="79200"/>
    <lineage>
        <taxon>Eukaryota</taxon>
        <taxon>Viridiplantae</taxon>
        <taxon>Streptophyta</taxon>
        <taxon>Embryophyta</taxon>
        <taxon>Tracheophyta</taxon>
        <taxon>Spermatophyta</taxon>
        <taxon>Magnoliopsida</taxon>
        <taxon>eudicotyledons</taxon>
        <taxon>Gunneridae</taxon>
        <taxon>Pentapetalae</taxon>
        <taxon>asterids</taxon>
        <taxon>campanulids</taxon>
        <taxon>Apiales</taxon>
        <taxon>Apiaceae</taxon>
        <taxon>Apioideae</taxon>
        <taxon>Scandiceae</taxon>
        <taxon>Daucinae</taxon>
        <taxon>Daucus</taxon>
        <taxon>Daucus sect. Daucus</taxon>
    </lineage>
</organism>
<sequence>MEKKSSCPRKLDLNAPFLSTRRIELPRLSSRRPSWDTCNRVPFSWEQTPGKPKGGLKTYDEEHCDVLPPKLPPCRWHPAPELALTRDDSHESDTKNDQERRCDQGDFSDAIDIFSLSESVDFFDRDVDDFDTRESSSTQSPSFIIQRYLSDAKALAAASSAVIPGSTSNNNYHSSRTVRQSYSSPKSCGLDIFFPWRMKHKLCGVKTPVNPTRRKHSCSLPQTQFNSCRY</sequence>
<evidence type="ECO:0000256" key="1">
    <source>
        <dbReference type="SAM" id="MobiDB-lite"/>
    </source>
</evidence>
<protein>
    <submittedName>
        <fullName evidence="2">Uncharacterized protein</fullName>
    </submittedName>
</protein>
<dbReference type="OrthoDB" id="767768at2759"/>
<name>A0A175YJ05_DAUCS</name>
<dbReference type="EMBL" id="CP093350">
    <property type="protein sequence ID" value="WOH10941.1"/>
    <property type="molecule type" value="Genomic_DNA"/>
</dbReference>
<accession>A0A175YJ05</accession>
<dbReference type="OMA" id="IPCTNVK"/>
<dbReference type="InterPro" id="IPR007789">
    <property type="entry name" value="DUF688"/>
</dbReference>
<reference evidence="2" key="1">
    <citation type="journal article" date="2016" name="Nat. Genet.">
        <title>A high-quality carrot genome assembly provides new insights into carotenoid accumulation and asterid genome evolution.</title>
        <authorList>
            <person name="Iorizzo M."/>
            <person name="Ellison S."/>
            <person name="Senalik D."/>
            <person name="Zeng P."/>
            <person name="Satapoomin P."/>
            <person name="Huang J."/>
            <person name="Bowman M."/>
            <person name="Iovene M."/>
            <person name="Sanseverino W."/>
            <person name="Cavagnaro P."/>
            <person name="Yildiz M."/>
            <person name="Macko-Podgorni A."/>
            <person name="Moranska E."/>
            <person name="Grzebelus E."/>
            <person name="Grzebelus D."/>
            <person name="Ashrafi H."/>
            <person name="Zheng Z."/>
            <person name="Cheng S."/>
            <person name="Spooner D."/>
            <person name="Van Deynze A."/>
            <person name="Simon P."/>
        </authorList>
    </citation>
    <scope>NUCLEOTIDE SEQUENCE</scope>
    <source>
        <tissue evidence="2">Leaf</tissue>
    </source>
</reference>
<dbReference type="KEGG" id="dcr:108198976"/>
<reference evidence="2" key="2">
    <citation type="submission" date="2022-03" db="EMBL/GenBank/DDBJ databases">
        <title>Draft title - Genomic analysis of global carrot germplasm unveils the trajectory of domestication and the origin of high carotenoid orange carrot.</title>
        <authorList>
            <person name="Iorizzo M."/>
            <person name="Ellison S."/>
            <person name="Senalik D."/>
            <person name="Macko-Podgorni A."/>
            <person name="Grzebelus D."/>
            <person name="Bostan H."/>
            <person name="Rolling W."/>
            <person name="Curaba J."/>
            <person name="Simon P."/>
        </authorList>
    </citation>
    <scope>NUCLEOTIDE SEQUENCE</scope>
    <source>
        <tissue evidence="2">Leaf</tissue>
    </source>
</reference>
<proteinExistence type="predicted"/>
<gene>
    <name evidence="2" type="ORF">DCAR_0830418</name>
</gene>
<dbReference type="PANTHER" id="PTHR33671:SF1">
    <property type="entry name" value="DUF688 FAMILY PROTEIN"/>
    <property type="match status" value="1"/>
</dbReference>
<dbReference type="AlphaFoldDB" id="A0A175YJ05"/>
<evidence type="ECO:0000313" key="3">
    <source>
        <dbReference type="Proteomes" id="UP000077755"/>
    </source>
</evidence>
<evidence type="ECO:0000313" key="2">
    <source>
        <dbReference type="EMBL" id="WOH10941.1"/>
    </source>
</evidence>
<feature type="region of interest" description="Disordered" evidence="1">
    <location>
        <begin position="77"/>
        <end position="102"/>
    </location>
</feature>
<dbReference type="PANTHER" id="PTHR33671">
    <property type="entry name" value="N-METHYLTRANSFERASE, PUTATIVE (DUF688)-RELATED"/>
    <property type="match status" value="1"/>
</dbReference>